<dbReference type="PROSITE" id="PS50968">
    <property type="entry name" value="BIOTINYL_LIPOYL"/>
    <property type="match status" value="1"/>
</dbReference>
<organism evidence="11 12">
    <name type="scientific">Tichowtungia aerotolerans</name>
    <dbReference type="NCBI Taxonomy" id="2697043"/>
    <lineage>
        <taxon>Bacteria</taxon>
        <taxon>Pseudomonadati</taxon>
        <taxon>Kiritimatiellota</taxon>
        <taxon>Tichowtungiia</taxon>
        <taxon>Tichowtungiales</taxon>
        <taxon>Tichowtungiaceae</taxon>
        <taxon>Tichowtungia</taxon>
    </lineage>
</organism>
<evidence type="ECO:0000256" key="2">
    <source>
        <dbReference type="ARBA" id="ARBA00005194"/>
    </source>
</evidence>
<protein>
    <recommendedName>
        <fullName evidence="3 9">Biotin carboxyl carrier protein of acetyl-CoA carboxylase</fullName>
    </recommendedName>
</protein>
<evidence type="ECO:0000313" key="11">
    <source>
        <dbReference type="EMBL" id="QHI68233.1"/>
    </source>
</evidence>
<dbReference type="KEGG" id="taer:GT409_01785"/>
<dbReference type="UniPathway" id="UPA00094"/>
<accession>A0A6P1M5F9</accession>
<dbReference type="InterPro" id="IPR050709">
    <property type="entry name" value="Biotin_Carboxyl_Carrier/Decarb"/>
</dbReference>
<dbReference type="EMBL" id="CP047593">
    <property type="protein sequence ID" value="QHI68233.1"/>
    <property type="molecule type" value="Genomic_DNA"/>
</dbReference>
<reference evidence="11 12" key="1">
    <citation type="submission" date="2020-01" db="EMBL/GenBank/DDBJ databases">
        <title>Ponticoccus aerotolerans gen. nov., sp. nov., an anaerobic bacterium and proposal of Ponticoccusceae fam. nov., Ponticoccusles ord. nov. and Ponticoccuse classis nov. in the phylum Kiritimatiellaeota.</title>
        <authorList>
            <person name="Zhou L.Y."/>
            <person name="Du Z.J."/>
        </authorList>
    </citation>
    <scope>NUCLEOTIDE SEQUENCE [LARGE SCALE GENOMIC DNA]</scope>
    <source>
        <strain evidence="11 12">S-5007</strain>
    </source>
</reference>
<dbReference type="InterPro" id="IPR001249">
    <property type="entry name" value="AcCoA_biotinCC"/>
</dbReference>
<dbReference type="SUPFAM" id="SSF51230">
    <property type="entry name" value="Single hybrid motif"/>
    <property type="match status" value="1"/>
</dbReference>
<evidence type="ECO:0000256" key="5">
    <source>
        <dbReference type="ARBA" id="ARBA00022832"/>
    </source>
</evidence>
<evidence type="ECO:0000256" key="4">
    <source>
        <dbReference type="ARBA" id="ARBA00022516"/>
    </source>
</evidence>
<dbReference type="Proteomes" id="UP000464954">
    <property type="component" value="Chromosome"/>
</dbReference>
<keyword evidence="7 9" id="KW-0275">Fatty acid biosynthesis</keyword>
<dbReference type="InterPro" id="IPR001882">
    <property type="entry name" value="Biotin_BS"/>
</dbReference>
<evidence type="ECO:0000256" key="7">
    <source>
        <dbReference type="ARBA" id="ARBA00023160"/>
    </source>
</evidence>
<comment type="pathway">
    <text evidence="2 9">Lipid metabolism; fatty acid biosynthesis.</text>
</comment>
<comment type="function">
    <text evidence="1 9">This protein is a component of the acetyl coenzyme A carboxylase complex; first, biotin carboxylase catalyzes the carboxylation of the carrier protein and then the transcarboxylase transfers the carboxyl group to form malonyl-CoA.</text>
</comment>
<dbReference type="PANTHER" id="PTHR45266:SF3">
    <property type="entry name" value="OXALOACETATE DECARBOXYLASE ALPHA CHAIN"/>
    <property type="match status" value="1"/>
</dbReference>
<dbReference type="CDD" id="cd06850">
    <property type="entry name" value="biotinyl_domain"/>
    <property type="match status" value="1"/>
</dbReference>
<dbReference type="Pfam" id="PF00364">
    <property type="entry name" value="Biotin_lipoyl"/>
    <property type="match status" value="1"/>
</dbReference>
<keyword evidence="8 9" id="KW-0092">Biotin</keyword>
<evidence type="ECO:0000256" key="9">
    <source>
        <dbReference type="RuleBase" id="RU364072"/>
    </source>
</evidence>
<dbReference type="RefSeq" id="WP_160626357.1">
    <property type="nucleotide sequence ID" value="NZ_CP047593.1"/>
</dbReference>
<keyword evidence="4 9" id="KW-0444">Lipid biosynthesis</keyword>
<dbReference type="Gene3D" id="2.40.50.100">
    <property type="match status" value="1"/>
</dbReference>
<dbReference type="GO" id="GO:0009317">
    <property type="term" value="C:acetyl-CoA carboxylase complex"/>
    <property type="evidence" value="ECO:0007669"/>
    <property type="project" value="InterPro"/>
</dbReference>
<dbReference type="PANTHER" id="PTHR45266">
    <property type="entry name" value="OXALOACETATE DECARBOXYLASE ALPHA CHAIN"/>
    <property type="match status" value="1"/>
</dbReference>
<keyword evidence="12" id="KW-1185">Reference proteome</keyword>
<sequence>MELKDIKKVVQMMKENDLTEFLLEDESCTLQMKRGSDNAPQVIAAPQMVAAPSVAPAPAVSAPAAEAAPAAADEGLVEITSPMVGTFYTAPSPDADAFVAVGAEVTADTVVCIVEAMKVMNEIKADVKGTIKKILVDNASPVQFGQPLFLVDPA</sequence>
<evidence type="ECO:0000313" key="12">
    <source>
        <dbReference type="Proteomes" id="UP000464954"/>
    </source>
</evidence>
<evidence type="ECO:0000256" key="3">
    <source>
        <dbReference type="ARBA" id="ARBA00017562"/>
    </source>
</evidence>
<name>A0A6P1M5F9_9BACT</name>
<dbReference type="GO" id="GO:0006633">
    <property type="term" value="P:fatty acid biosynthetic process"/>
    <property type="evidence" value="ECO:0007669"/>
    <property type="project" value="UniProtKB-UniPathway"/>
</dbReference>
<dbReference type="PROSITE" id="PS00188">
    <property type="entry name" value="BIOTIN"/>
    <property type="match status" value="1"/>
</dbReference>
<gene>
    <name evidence="11" type="primary">accB</name>
    <name evidence="11" type="ORF">GT409_01785</name>
</gene>
<evidence type="ECO:0000256" key="8">
    <source>
        <dbReference type="ARBA" id="ARBA00023267"/>
    </source>
</evidence>
<evidence type="ECO:0000256" key="1">
    <source>
        <dbReference type="ARBA" id="ARBA00003761"/>
    </source>
</evidence>
<evidence type="ECO:0000259" key="10">
    <source>
        <dbReference type="PROSITE" id="PS50968"/>
    </source>
</evidence>
<proteinExistence type="predicted"/>
<dbReference type="InterPro" id="IPR000089">
    <property type="entry name" value="Biotin_lipoyl"/>
</dbReference>
<keyword evidence="6 9" id="KW-0443">Lipid metabolism</keyword>
<evidence type="ECO:0000256" key="6">
    <source>
        <dbReference type="ARBA" id="ARBA00023098"/>
    </source>
</evidence>
<dbReference type="AlphaFoldDB" id="A0A6P1M5F9"/>
<dbReference type="PRINTS" id="PR01071">
    <property type="entry name" value="ACOABIOTINCC"/>
</dbReference>
<keyword evidence="5 9" id="KW-0276">Fatty acid metabolism</keyword>
<feature type="domain" description="Lipoyl-binding" evidence="10">
    <location>
        <begin position="76"/>
        <end position="152"/>
    </location>
</feature>
<dbReference type="InterPro" id="IPR011053">
    <property type="entry name" value="Single_hybrid_motif"/>
</dbReference>
<dbReference type="GO" id="GO:0003989">
    <property type="term" value="F:acetyl-CoA carboxylase activity"/>
    <property type="evidence" value="ECO:0007669"/>
    <property type="project" value="InterPro"/>
</dbReference>
<dbReference type="NCBIfam" id="TIGR00531">
    <property type="entry name" value="BCCP"/>
    <property type="match status" value="1"/>
</dbReference>
<dbReference type="FunFam" id="2.40.50.100:FF:000003">
    <property type="entry name" value="Acetyl-CoA carboxylase biotin carboxyl carrier protein"/>
    <property type="match status" value="1"/>
</dbReference>